<protein>
    <recommendedName>
        <fullName evidence="3">Glutathione S-transferase</fullName>
    </recommendedName>
</protein>
<dbReference type="Pfam" id="PF13410">
    <property type="entry name" value="GST_C_2"/>
    <property type="match status" value="1"/>
</dbReference>
<keyword evidence="2" id="KW-1185">Reference proteome</keyword>
<dbReference type="AlphaFoldDB" id="A0A918XD41"/>
<sequence>MDNPLLFWGVWASPFQLKLQALADANGLPWRRLPAQGGRLENLAALTRITLESRGGNIPRFRGMDPALDEYPSVPFYSFDGRRFLYDSTDFASHLDASGEHPPLVPDTQAEAFICRLIDEAFDEFGLYMVHHNRWVNSARTNTMGKMTAQEFSGLLPGPIRERMAKRLPRRQVRRCPYLFSVSPRDFQCGMPPELTPPALDGFPPTHELLDTAWERCLAALEEVLIQQPFLLGQRFTLADASVYGQLAMNLVDGATAERLAALAPHTYAWLQQIQAGEYKSSDNSPVITGVITPLIGFIAETFIPLMQQNRSAYKELHSAGQRLFNEAAFDVGEALYNGELLGHPFKAVVKTFQVRVWRDLCGAWTQLPDNEKRALCARFPVLDDPLFSA</sequence>
<reference evidence="1" key="1">
    <citation type="journal article" date="2014" name="Int. J. Syst. Evol. Microbiol.">
        <title>Complete genome sequence of Corynebacterium casei LMG S-19264T (=DSM 44701T), isolated from a smear-ripened cheese.</title>
        <authorList>
            <consortium name="US DOE Joint Genome Institute (JGI-PGF)"/>
            <person name="Walter F."/>
            <person name="Albersmeier A."/>
            <person name="Kalinowski J."/>
            <person name="Ruckert C."/>
        </authorList>
    </citation>
    <scope>NUCLEOTIDE SEQUENCE</scope>
    <source>
        <strain evidence="1">KCTC 23430</strain>
    </source>
</reference>
<dbReference type="SUPFAM" id="SSF47616">
    <property type="entry name" value="GST C-terminal domain-like"/>
    <property type="match status" value="1"/>
</dbReference>
<dbReference type="Proteomes" id="UP000644693">
    <property type="component" value="Unassembled WGS sequence"/>
</dbReference>
<comment type="caution">
    <text evidence="1">The sequence shown here is derived from an EMBL/GenBank/DDBJ whole genome shotgun (WGS) entry which is preliminary data.</text>
</comment>
<dbReference type="Gene3D" id="1.20.1050.10">
    <property type="match status" value="1"/>
</dbReference>
<dbReference type="InterPro" id="IPR036282">
    <property type="entry name" value="Glutathione-S-Trfase_C_sf"/>
</dbReference>
<reference evidence="1" key="2">
    <citation type="submission" date="2020-09" db="EMBL/GenBank/DDBJ databases">
        <authorList>
            <person name="Sun Q."/>
            <person name="Kim S."/>
        </authorList>
    </citation>
    <scope>NUCLEOTIDE SEQUENCE</scope>
    <source>
        <strain evidence="1">KCTC 23430</strain>
    </source>
</reference>
<accession>A0A918XD41</accession>
<organism evidence="1 2">
    <name type="scientific">Parahalioglobus pacificus</name>
    <dbReference type="NCBI Taxonomy" id="930806"/>
    <lineage>
        <taxon>Bacteria</taxon>
        <taxon>Pseudomonadati</taxon>
        <taxon>Pseudomonadota</taxon>
        <taxon>Gammaproteobacteria</taxon>
        <taxon>Cellvibrionales</taxon>
        <taxon>Halieaceae</taxon>
        <taxon>Parahalioglobus</taxon>
    </lineage>
</organism>
<gene>
    <name evidence="1" type="ORF">GCM10007053_00760</name>
</gene>
<evidence type="ECO:0000313" key="1">
    <source>
        <dbReference type="EMBL" id="GHD25248.1"/>
    </source>
</evidence>
<proteinExistence type="predicted"/>
<evidence type="ECO:0008006" key="3">
    <source>
        <dbReference type="Google" id="ProtNLM"/>
    </source>
</evidence>
<dbReference type="RefSeq" id="WP_189474137.1">
    <property type="nucleotide sequence ID" value="NZ_BMYM01000001.1"/>
</dbReference>
<name>A0A918XD41_9GAMM</name>
<dbReference type="EMBL" id="BMYM01000001">
    <property type="protein sequence ID" value="GHD25248.1"/>
    <property type="molecule type" value="Genomic_DNA"/>
</dbReference>
<evidence type="ECO:0000313" key="2">
    <source>
        <dbReference type="Proteomes" id="UP000644693"/>
    </source>
</evidence>